<sequence length="46" mass="5313">MRSRSRIEQRRKSSSVLAQSFEYPAFSWLFLIATAALVCSAAFSWR</sequence>
<comment type="caution">
    <text evidence="1">The sequence shown here is derived from an EMBL/GenBank/DDBJ whole genome shotgun (WGS) entry which is preliminary data.</text>
</comment>
<dbReference type="AlphaFoldDB" id="A0A0N8TD05"/>
<name>A0A0N8TD05_PSESX</name>
<evidence type="ECO:0000313" key="2">
    <source>
        <dbReference type="Proteomes" id="UP000050384"/>
    </source>
</evidence>
<dbReference type="Proteomes" id="UP000050384">
    <property type="component" value="Unassembled WGS sequence"/>
</dbReference>
<dbReference type="PATRIC" id="fig|264459.3.peg.3231"/>
<protein>
    <submittedName>
        <fullName evidence="1">Uncharacterized protein</fullName>
    </submittedName>
</protein>
<accession>A0A0N8TD05</accession>
<gene>
    <name evidence="1" type="ORF">ALO94_100987</name>
</gene>
<organism evidence="1 2">
    <name type="scientific">Pseudomonas syringae pv. spinaceae</name>
    <dbReference type="NCBI Taxonomy" id="264459"/>
    <lineage>
        <taxon>Bacteria</taxon>
        <taxon>Pseudomonadati</taxon>
        <taxon>Pseudomonadota</taxon>
        <taxon>Gammaproteobacteria</taxon>
        <taxon>Pseudomonadales</taxon>
        <taxon>Pseudomonadaceae</taxon>
        <taxon>Pseudomonas</taxon>
        <taxon>Pseudomonas syringae</taxon>
    </lineage>
</organism>
<dbReference type="EMBL" id="LJRI01000108">
    <property type="protein sequence ID" value="KPZ12249.1"/>
    <property type="molecule type" value="Genomic_DNA"/>
</dbReference>
<evidence type="ECO:0000313" key="1">
    <source>
        <dbReference type="EMBL" id="KPZ12249.1"/>
    </source>
</evidence>
<proteinExistence type="predicted"/>
<reference evidence="1 2" key="1">
    <citation type="submission" date="2015-09" db="EMBL/GenBank/DDBJ databases">
        <title>Genome announcement of multiple Pseudomonas syringae strains.</title>
        <authorList>
            <person name="Thakur S."/>
            <person name="Wang P.W."/>
            <person name="Gong Y."/>
            <person name="Weir B.S."/>
            <person name="Guttman D.S."/>
        </authorList>
    </citation>
    <scope>NUCLEOTIDE SEQUENCE [LARGE SCALE GENOMIC DNA]</scope>
    <source>
        <strain evidence="1 2">ICMP16929</strain>
    </source>
</reference>